<evidence type="ECO:0008006" key="3">
    <source>
        <dbReference type="Google" id="ProtNLM"/>
    </source>
</evidence>
<organism evidence="1">
    <name type="scientific">Burkholderia stagnalis</name>
    <dbReference type="NCBI Taxonomy" id="1503054"/>
    <lineage>
        <taxon>Bacteria</taxon>
        <taxon>Pseudomonadati</taxon>
        <taxon>Pseudomonadota</taxon>
        <taxon>Betaproteobacteria</taxon>
        <taxon>Burkholderiales</taxon>
        <taxon>Burkholderiaceae</taxon>
        <taxon>Burkholderia</taxon>
        <taxon>Burkholderia cepacia complex</taxon>
    </lineage>
</organism>
<gene>
    <name evidence="1" type="ORF">WT44_07560</name>
</gene>
<sequence>MSNTITNAFVQQWDTTIRLQAQQSESRFGNAVTDRGNITGESFTANRLAPLEDMPENTVRHGDTEWSEADHSTRIALMRDFYQALPVDRNDEPKLLANPLNGTYMQSLIAAHNRRKDKIIFDAAIGVSQSKEGDLIVLPPPQHITAGNTGMTKSKLLTARKIFRAQEADQHNGEELFIAFNSEMLEDVLADTTLTSADFMAVKMLQDGDISGKWLSFNWIPYERLRIDGNTYTTAVWAKSAIHFGTGFTEGKASRRSDKKDLMQVSMAASHGATRVEEEKVVSIDFV</sequence>
<evidence type="ECO:0000313" key="1">
    <source>
        <dbReference type="EMBL" id="KWA66080.1"/>
    </source>
</evidence>
<protein>
    <recommendedName>
        <fullName evidence="3">Major capsid protein</fullName>
    </recommendedName>
</protein>
<dbReference type="Pfam" id="PF19821">
    <property type="entry name" value="Phage_capsid_2"/>
    <property type="match status" value="1"/>
</dbReference>
<evidence type="ECO:0000313" key="2">
    <source>
        <dbReference type="Proteomes" id="UP000068603"/>
    </source>
</evidence>
<comment type="caution">
    <text evidence="1">The sequence shown here is derived from an EMBL/GenBank/DDBJ whole genome shotgun (WGS) entry which is preliminary data.</text>
</comment>
<name>A0A119KVG9_9BURK</name>
<dbReference type="EMBL" id="LPHB01000025">
    <property type="protein sequence ID" value="KWA66080.1"/>
    <property type="molecule type" value="Genomic_DNA"/>
</dbReference>
<dbReference type="AlphaFoldDB" id="A0A119KVG9"/>
<dbReference type="InterPro" id="IPR045565">
    <property type="entry name" value="Phage_capsid_2"/>
</dbReference>
<proteinExistence type="predicted"/>
<accession>A0A119KVG9</accession>
<reference evidence="1 2" key="1">
    <citation type="submission" date="2015-11" db="EMBL/GenBank/DDBJ databases">
        <title>Expanding the genomic diversity of Burkholderia species for the development of highly accurate diagnostics.</title>
        <authorList>
            <person name="Sahl J."/>
            <person name="Keim P."/>
            <person name="Wagner D."/>
        </authorList>
    </citation>
    <scope>NUCLEOTIDE SEQUENCE [LARGE SCALE GENOMIC DNA]</scope>
    <source>
        <strain evidence="1 2">MSMB1960WGS</strain>
    </source>
</reference>
<dbReference type="Proteomes" id="UP000068603">
    <property type="component" value="Unassembled WGS sequence"/>
</dbReference>
<dbReference type="RefSeq" id="WP_059891481.1">
    <property type="nucleotide sequence ID" value="NZ_LPAO01000035.1"/>
</dbReference>